<reference evidence="1 2" key="1">
    <citation type="journal article" date="2024" name="Front Chem Biol">
        <title>Unveiling the potential of Daldinia eschscholtzii MFLUCC 19-0629 through bioactivity and bioinformatics studies for enhanced sustainable agriculture production.</title>
        <authorList>
            <person name="Brooks S."/>
            <person name="Weaver J.A."/>
            <person name="Klomchit A."/>
            <person name="Alharthi S.A."/>
            <person name="Onlamun T."/>
            <person name="Nurani R."/>
            <person name="Vong T.K."/>
            <person name="Alberti F."/>
            <person name="Greco C."/>
        </authorList>
    </citation>
    <scope>NUCLEOTIDE SEQUENCE [LARGE SCALE GENOMIC DNA]</scope>
    <source>
        <strain evidence="1">MFLUCC 19-0629</strain>
    </source>
</reference>
<dbReference type="AlphaFoldDB" id="A0AAX6MWW2"/>
<organism evidence="1 2">
    <name type="scientific">Daldinia eschscholtzii</name>
    <dbReference type="NCBI Taxonomy" id="292717"/>
    <lineage>
        <taxon>Eukaryota</taxon>
        <taxon>Fungi</taxon>
        <taxon>Dikarya</taxon>
        <taxon>Ascomycota</taxon>
        <taxon>Pezizomycotina</taxon>
        <taxon>Sordariomycetes</taxon>
        <taxon>Xylariomycetidae</taxon>
        <taxon>Xylariales</taxon>
        <taxon>Hypoxylaceae</taxon>
        <taxon>Daldinia</taxon>
    </lineage>
</organism>
<dbReference type="EMBL" id="JBANMG010000002">
    <property type="protein sequence ID" value="KAK6957099.1"/>
    <property type="molecule type" value="Genomic_DNA"/>
</dbReference>
<protein>
    <submittedName>
        <fullName evidence="1">Uncharacterized protein</fullName>
    </submittedName>
</protein>
<accession>A0AAX6MWW2</accession>
<sequence>MAGAAIPPFPLFVLSEDIDVGYVNDVLRRTTESNYNVPVFVVVSIREESDPYACGPHRAFTKVGDESRALSGKGMTVVPDSYMSPFIGKTLEDCAAYLSGTPEDIVWETKFFCALDKHSREDDTVTLVRILPDGTLHAVPEKTSRVAGSLMTYLRDDYERSLERYQRICRKEGKPDRSAGVPWTGPWNS</sequence>
<evidence type="ECO:0000313" key="2">
    <source>
        <dbReference type="Proteomes" id="UP001369815"/>
    </source>
</evidence>
<evidence type="ECO:0000313" key="1">
    <source>
        <dbReference type="EMBL" id="KAK6957099.1"/>
    </source>
</evidence>
<name>A0AAX6MWW2_9PEZI</name>
<keyword evidence="2" id="KW-1185">Reference proteome</keyword>
<comment type="caution">
    <text evidence="1">The sequence shown here is derived from an EMBL/GenBank/DDBJ whole genome shotgun (WGS) entry which is preliminary data.</text>
</comment>
<proteinExistence type="predicted"/>
<gene>
    <name evidence="1" type="ORF">Daesc_002384</name>
</gene>
<dbReference type="Proteomes" id="UP001369815">
    <property type="component" value="Unassembled WGS sequence"/>
</dbReference>